<dbReference type="PROSITE" id="PS50294">
    <property type="entry name" value="WD_REPEATS_REGION"/>
    <property type="match status" value="1"/>
</dbReference>
<protein>
    <submittedName>
        <fullName evidence="5">Uncharacterized protein</fullName>
    </submittedName>
</protein>
<evidence type="ECO:0000313" key="5">
    <source>
        <dbReference type="EMBL" id="CEL94177.1"/>
    </source>
</evidence>
<dbReference type="InterPro" id="IPR036322">
    <property type="entry name" value="WD40_repeat_dom_sf"/>
</dbReference>
<dbReference type="Gene3D" id="2.130.10.10">
    <property type="entry name" value="YVTN repeat-like/Quinoprotein amine dehydrogenase"/>
    <property type="match status" value="2"/>
</dbReference>
<evidence type="ECO:0000256" key="3">
    <source>
        <dbReference type="PROSITE-ProRule" id="PRU00221"/>
    </source>
</evidence>
<dbReference type="PANTHER" id="PTHR47822">
    <property type="entry name" value="CARBOHYDRATE BINDING DOMAIN CONTAINING PROTEIN"/>
    <property type="match status" value="1"/>
</dbReference>
<dbReference type="Proteomes" id="UP000041254">
    <property type="component" value="Unassembled WGS sequence"/>
</dbReference>
<dbReference type="InParanoid" id="A0A0G4EFH7"/>
<dbReference type="AlphaFoldDB" id="A0A0G4EFH7"/>
<sequence>MASVANGPHSDAAADEAAVAVKGDVTDKAVTNGVKRGRAGEEEAGEEEAAPQAGAVVGGVGKRISPRFILNDPSTEVFSVRFSPDDSLVAASLGNGHIKVYSTATGELTSLLTTPTPGETGTALPGGRLVRLNSGIAVPAGPGTPITNIRWRPDTSAAAVRNVLVSVDVEGRIIHWHATKGADKKLHELREEDNQLYCIDFSTDGLMFATGGRQRYITVYDETTKDVSVMLRGTESSMHPGHSNRVFSIRFHPTEPIVVSGGWDHTVQLWDMRTGHAEHSLYGPFVCGDAVDLSADGTTILTGSWRSEKQLQLWDLRTRKLLEDIEWHSPASLTDQCLIYAAEFSKDTGSSLIAAGGSGANEAKIFDRESGNACIGTITGLSKGCYSVDFSCGPSVKGAAGMVAVAGGDGSLRLINIHKT</sequence>
<name>A0A0G4EFH7_VITBC</name>
<dbReference type="InterPro" id="IPR001680">
    <property type="entry name" value="WD40_rpt"/>
</dbReference>
<keyword evidence="2" id="KW-0677">Repeat</keyword>
<dbReference type="STRING" id="1169540.A0A0G4EFH7"/>
<evidence type="ECO:0000256" key="2">
    <source>
        <dbReference type="ARBA" id="ARBA00022737"/>
    </source>
</evidence>
<keyword evidence="1 3" id="KW-0853">WD repeat</keyword>
<gene>
    <name evidence="5" type="ORF">Vbra_7157</name>
</gene>
<accession>A0A0G4EFH7</accession>
<evidence type="ECO:0000256" key="1">
    <source>
        <dbReference type="ARBA" id="ARBA00022574"/>
    </source>
</evidence>
<feature type="region of interest" description="Disordered" evidence="4">
    <location>
        <begin position="32"/>
        <end position="53"/>
    </location>
</feature>
<evidence type="ECO:0000313" key="6">
    <source>
        <dbReference type="Proteomes" id="UP000041254"/>
    </source>
</evidence>
<dbReference type="PhylomeDB" id="A0A0G4EFH7"/>
<dbReference type="OrthoDB" id="10251741at2759"/>
<dbReference type="SMART" id="SM00320">
    <property type="entry name" value="WD40"/>
    <property type="match status" value="7"/>
</dbReference>
<dbReference type="PANTHER" id="PTHR47822:SF2">
    <property type="entry name" value="F-BOX AND WD-40 DOMAIN PROTEIN 7"/>
    <property type="match status" value="1"/>
</dbReference>
<dbReference type="PROSITE" id="PS50082">
    <property type="entry name" value="WD_REPEATS_2"/>
    <property type="match status" value="1"/>
</dbReference>
<dbReference type="PROSITE" id="PS00678">
    <property type="entry name" value="WD_REPEATS_1"/>
    <property type="match status" value="1"/>
</dbReference>
<feature type="repeat" description="WD" evidence="3">
    <location>
        <begin position="239"/>
        <end position="280"/>
    </location>
</feature>
<dbReference type="OMA" id="HTIDENR"/>
<proteinExistence type="predicted"/>
<dbReference type="VEuPathDB" id="CryptoDB:Vbra_7157"/>
<dbReference type="InterPro" id="IPR015943">
    <property type="entry name" value="WD40/YVTN_repeat-like_dom_sf"/>
</dbReference>
<dbReference type="SUPFAM" id="SSF50978">
    <property type="entry name" value="WD40 repeat-like"/>
    <property type="match status" value="1"/>
</dbReference>
<organism evidence="5 6">
    <name type="scientific">Vitrella brassicaformis (strain CCMP3155)</name>
    <dbReference type="NCBI Taxonomy" id="1169540"/>
    <lineage>
        <taxon>Eukaryota</taxon>
        <taxon>Sar</taxon>
        <taxon>Alveolata</taxon>
        <taxon>Colpodellida</taxon>
        <taxon>Vitrellaceae</taxon>
        <taxon>Vitrella</taxon>
    </lineage>
</organism>
<keyword evidence="6" id="KW-1185">Reference proteome</keyword>
<dbReference type="Pfam" id="PF00400">
    <property type="entry name" value="WD40"/>
    <property type="match status" value="3"/>
</dbReference>
<evidence type="ECO:0000256" key="4">
    <source>
        <dbReference type="SAM" id="MobiDB-lite"/>
    </source>
</evidence>
<dbReference type="InterPro" id="IPR019775">
    <property type="entry name" value="WD40_repeat_CS"/>
</dbReference>
<dbReference type="EMBL" id="CDMY01000209">
    <property type="protein sequence ID" value="CEL94177.1"/>
    <property type="molecule type" value="Genomic_DNA"/>
</dbReference>
<reference evidence="5 6" key="1">
    <citation type="submission" date="2014-11" db="EMBL/GenBank/DDBJ databases">
        <authorList>
            <person name="Zhu J."/>
            <person name="Qi W."/>
            <person name="Song R."/>
        </authorList>
    </citation>
    <scope>NUCLEOTIDE SEQUENCE [LARGE SCALE GENOMIC DNA]</scope>
</reference>